<evidence type="ECO:0000313" key="2">
    <source>
        <dbReference type="EMBL" id="OAE21721.1"/>
    </source>
</evidence>
<keyword evidence="3" id="KW-1185">Reference proteome</keyword>
<proteinExistence type="predicted"/>
<organism evidence="2 3">
    <name type="scientific">Marchantia polymorpha subsp. ruderalis</name>
    <dbReference type="NCBI Taxonomy" id="1480154"/>
    <lineage>
        <taxon>Eukaryota</taxon>
        <taxon>Viridiplantae</taxon>
        <taxon>Streptophyta</taxon>
        <taxon>Embryophyta</taxon>
        <taxon>Marchantiophyta</taxon>
        <taxon>Marchantiopsida</taxon>
        <taxon>Marchantiidae</taxon>
        <taxon>Marchantiales</taxon>
        <taxon>Marchantiaceae</taxon>
        <taxon>Marchantia</taxon>
    </lineage>
</organism>
<dbReference type="Proteomes" id="UP000077202">
    <property type="component" value="Unassembled WGS sequence"/>
</dbReference>
<feature type="region of interest" description="Disordered" evidence="1">
    <location>
        <begin position="1"/>
        <end position="56"/>
    </location>
</feature>
<feature type="compositionally biased region" description="Basic and acidic residues" evidence="1">
    <location>
        <begin position="26"/>
        <end position="37"/>
    </location>
</feature>
<reference evidence="2" key="1">
    <citation type="submission" date="2016-03" db="EMBL/GenBank/DDBJ databases">
        <title>Mechanisms controlling the formation of the plant cell surface in tip-growing cells are functionally conserved among land plants.</title>
        <authorList>
            <person name="Honkanen S."/>
            <person name="Jones V.A."/>
            <person name="Morieri G."/>
            <person name="Champion C."/>
            <person name="Hetherington A.J."/>
            <person name="Kelly S."/>
            <person name="Saint-Marcoux D."/>
            <person name="Proust H."/>
            <person name="Prescott H."/>
            <person name="Dolan L."/>
        </authorList>
    </citation>
    <scope>NUCLEOTIDE SEQUENCE [LARGE SCALE GENOMIC DNA]</scope>
    <source>
        <tissue evidence="2">Whole gametophyte</tissue>
    </source>
</reference>
<dbReference type="AlphaFoldDB" id="A0A176VN43"/>
<sequence>MKEDEGREGFSSDSDPNRSEGSGGAEEARAAAEEPKSAGEQSFWRWGGQPIGQSSIDEDKKKQALAACSAPHATLVSCLRQGFTADCSESQKAFWDCYQKHRGVRGNKIAACFETREVKCITKEDNEIVENARIPKWIAEWGSVDIRNPLCCTRSFCLANRCTGRGHTLAVTKARVEQERIKDRGNDLKDEKTALEHSNATIC</sequence>
<feature type="compositionally biased region" description="Basic and acidic residues" evidence="1">
    <location>
        <begin position="1"/>
        <end position="18"/>
    </location>
</feature>
<protein>
    <submittedName>
        <fullName evidence="2">Uncharacterized protein</fullName>
    </submittedName>
</protein>
<accession>A0A176VN43</accession>
<evidence type="ECO:0000313" key="3">
    <source>
        <dbReference type="Proteomes" id="UP000077202"/>
    </source>
</evidence>
<name>A0A176VN43_MARPO</name>
<comment type="caution">
    <text evidence="2">The sequence shown here is derived from an EMBL/GenBank/DDBJ whole genome shotgun (WGS) entry which is preliminary data.</text>
</comment>
<evidence type="ECO:0000256" key="1">
    <source>
        <dbReference type="SAM" id="MobiDB-lite"/>
    </source>
</evidence>
<dbReference type="EMBL" id="LVLJ01003353">
    <property type="protein sequence ID" value="OAE21721.1"/>
    <property type="molecule type" value="Genomic_DNA"/>
</dbReference>
<gene>
    <name evidence="2" type="ORF">AXG93_1275s1320</name>
</gene>